<dbReference type="STRING" id="273035.SKUN_001092"/>
<dbReference type="Proteomes" id="UP000062963">
    <property type="component" value="Chromosome"/>
</dbReference>
<sequence>MLQNEVPTHDWLVLDDTPSIQQPLIDVSVSLTPENKLVMQKLIDFVRYSHTPPPKKNNANKIKPAVGLASPQIWHNLKMYYIRIEETDDETGDKKNNWTCND</sequence>
<dbReference type="InterPro" id="IPR036821">
    <property type="entry name" value="Peptide_deformylase_sf"/>
</dbReference>
<accession>A0A0K2JHR6</accession>
<protein>
    <submittedName>
        <fullName evidence="1">Peptide deformylase</fullName>
    </submittedName>
</protein>
<proteinExistence type="predicted"/>
<dbReference type="PATRIC" id="fig|273035.7.peg.1348"/>
<reference evidence="1 2" key="1">
    <citation type="journal article" date="2015" name="Genome Announc.">
        <title>Complete Genome Sequence of Spiroplasma kunkelii Strain CR2-3x, Causal Agent of Corn Stunt Disease in Zea mays L.</title>
        <authorList>
            <person name="Davis R.E."/>
            <person name="Shao J."/>
            <person name="Dally E.L."/>
            <person name="Zhao Y."/>
            <person name="Gasparich G.E."/>
            <person name="Gaynor B.J."/>
            <person name="Athey J.C."/>
            <person name="Harrison N.A."/>
            <person name="Donofrio N."/>
        </authorList>
    </citation>
    <scope>NUCLEOTIDE SEQUENCE [LARGE SCALE GENOMIC DNA]</scope>
    <source>
        <strain evidence="1 2">CR2-3x</strain>
    </source>
</reference>
<dbReference type="EMBL" id="CP010899">
    <property type="protein sequence ID" value="ALA97978.1"/>
    <property type="molecule type" value="Genomic_DNA"/>
</dbReference>
<organism evidence="1 2">
    <name type="scientific">Spiroplasma kunkelii CR2-3x</name>
    <dbReference type="NCBI Taxonomy" id="273035"/>
    <lineage>
        <taxon>Bacteria</taxon>
        <taxon>Bacillati</taxon>
        <taxon>Mycoplasmatota</taxon>
        <taxon>Mollicutes</taxon>
        <taxon>Entomoplasmatales</taxon>
        <taxon>Spiroplasmataceae</taxon>
        <taxon>Spiroplasma</taxon>
    </lineage>
</organism>
<evidence type="ECO:0000313" key="1">
    <source>
        <dbReference type="EMBL" id="ALA97978.1"/>
    </source>
</evidence>
<dbReference type="Gene3D" id="3.90.45.10">
    <property type="entry name" value="Peptide deformylase"/>
    <property type="match status" value="1"/>
</dbReference>
<evidence type="ECO:0000313" key="2">
    <source>
        <dbReference type="Proteomes" id="UP000062963"/>
    </source>
</evidence>
<gene>
    <name evidence="1" type="ORF">SKUN_001092</name>
</gene>
<keyword evidence="2" id="KW-1185">Reference proteome</keyword>
<name>A0A0K2JHR6_SPIKU</name>
<dbReference type="KEGG" id="skn:SKUN_001092"/>
<dbReference type="RefSeq" id="WP_235510971.1">
    <property type="nucleotide sequence ID" value="NZ_CP010899.1"/>
</dbReference>
<dbReference type="AlphaFoldDB" id="A0A0K2JHR6"/>
<dbReference type="SUPFAM" id="SSF56420">
    <property type="entry name" value="Peptide deformylase"/>
    <property type="match status" value="1"/>
</dbReference>